<dbReference type="Pfam" id="PF11738">
    <property type="entry name" value="DUF3298"/>
    <property type="match status" value="1"/>
</dbReference>
<organism evidence="3 4">
    <name type="scientific">Mycolicibacterium tokaiense</name>
    <dbReference type="NCBI Taxonomy" id="39695"/>
    <lineage>
        <taxon>Bacteria</taxon>
        <taxon>Bacillati</taxon>
        <taxon>Actinomycetota</taxon>
        <taxon>Actinomycetes</taxon>
        <taxon>Mycobacteriales</taxon>
        <taxon>Mycobacteriaceae</taxon>
        <taxon>Mycolicibacterium</taxon>
    </lineage>
</organism>
<feature type="domain" description="DUF3298" evidence="2">
    <location>
        <begin position="147"/>
        <end position="222"/>
    </location>
</feature>
<evidence type="ECO:0000313" key="4">
    <source>
        <dbReference type="Proteomes" id="UP000254978"/>
    </source>
</evidence>
<dbReference type="InterPro" id="IPR037126">
    <property type="entry name" value="PdaC/RsiV-like_sf"/>
</dbReference>
<dbReference type="OrthoDB" id="4696640at2"/>
<accession>A0A378TCW9</accession>
<name>A0A378TCW9_9MYCO</name>
<feature type="chain" id="PRO_5039427628" evidence="1">
    <location>
        <begin position="21"/>
        <end position="229"/>
    </location>
</feature>
<dbReference type="AlphaFoldDB" id="A0A378TCW9"/>
<dbReference type="Proteomes" id="UP000254978">
    <property type="component" value="Unassembled WGS sequence"/>
</dbReference>
<dbReference type="NCBIfam" id="NF043047">
    <property type="entry name" value="EstaseRv3036c"/>
    <property type="match status" value="1"/>
</dbReference>
<gene>
    <name evidence="3" type="ORF">NCTC10821_00866</name>
</gene>
<sequence>MRTSLALVVTGIATAALVNAVPATAETVCDRFGGTVAAEQMCDVHVSNPQYMLDMTFPVDYPDEAALTEYLTQTRDGFVNVAEMPGSGNLPYALDVKSTRYSSGEPGTGTQSVVLEVYQNVGGAHPSTWFKTFTYDGTTRAPVSFDALFAPGTDPLAAVYPIVMQQVGQQLGEPSITPVGDGQDPAHYQNFAITDDAVLFFFGQGEMLPEAAGALQASVPRSALPPLQV</sequence>
<dbReference type="Gene3D" id="3.90.640.20">
    <property type="entry name" value="Heat-shock cognate protein, ATPase"/>
    <property type="match status" value="1"/>
</dbReference>
<dbReference type="RefSeq" id="WP_068916240.1">
    <property type="nucleotide sequence ID" value="NZ_AP022600.1"/>
</dbReference>
<dbReference type="InterPro" id="IPR053421">
    <property type="entry name" value="Esterase_Immunogenic_RsiV"/>
</dbReference>
<evidence type="ECO:0000259" key="2">
    <source>
        <dbReference type="Pfam" id="PF11738"/>
    </source>
</evidence>
<dbReference type="EMBL" id="UGQT01000001">
    <property type="protein sequence ID" value="STZ57366.1"/>
    <property type="molecule type" value="Genomic_DNA"/>
</dbReference>
<feature type="signal peptide" evidence="1">
    <location>
        <begin position="1"/>
        <end position="20"/>
    </location>
</feature>
<keyword evidence="4" id="KW-1185">Reference proteome</keyword>
<keyword evidence="1" id="KW-0732">Signal</keyword>
<evidence type="ECO:0000313" key="3">
    <source>
        <dbReference type="EMBL" id="STZ57366.1"/>
    </source>
</evidence>
<dbReference type="InterPro" id="IPR021729">
    <property type="entry name" value="DUF3298"/>
</dbReference>
<protein>
    <submittedName>
        <fullName evidence="3">Immunogenic protein MPB64/MPT64</fullName>
    </submittedName>
</protein>
<proteinExistence type="predicted"/>
<dbReference type="Gene3D" id="3.30.565.40">
    <property type="entry name" value="Fervidobacterium nodosum Rt17-B1 like"/>
    <property type="match status" value="1"/>
</dbReference>
<evidence type="ECO:0000256" key="1">
    <source>
        <dbReference type="SAM" id="SignalP"/>
    </source>
</evidence>
<reference evidence="3 4" key="1">
    <citation type="submission" date="2018-06" db="EMBL/GenBank/DDBJ databases">
        <authorList>
            <consortium name="Pathogen Informatics"/>
            <person name="Doyle S."/>
        </authorList>
    </citation>
    <scope>NUCLEOTIDE SEQUENCE [LARGE SCALE GENOMIC DNA]</scope>
    <source>
        <strain evidence="3 4">NCTC10821</strain>
    </source>
</reference>